<dbReference type="InterPro" id="IPR029062">
    <property type="entry name" value="Class_I_gatase-like"/>
</dbReference>
<dbReference type="PANTHER" id="PTHR37464:SF1">
    <property type="entry name" value="BLL2463 PROTEIN"/>
    <property type="match status" value="1"/>
</dbReference>
<proteinExistence type="predicted"/>
<sequence length="542" mass="61442">MQATDVTGTLLENKVQELLRSAPTTLSFSLFTNEQLFKDVNTDDIKKDLLSLTYTGNQMPFDQIYLKAKSLIKDPENPNNELILISDFQSHAPSLALDSLKNANLHLVPARSKDLSNVAIDTVYIAEATPETLNLICELSSNTNRENLPVSLYNDDKLIAKTSATFNEEHKSNIVFTLPVNEIINGKITISDSGLEYDNQLYFNIDKKEKINVLSVSEAPSQFLSRIFREDEFTYSDFLLRSLNYGELDSQNLIILNELESIPAALQNVLQSFVKNGGNIVIIPHMDADLSSYNLFLTNNLNTSFISGSTEERKVSTISFEHPLYKHVFEEKITNFQYPSLKKYYKINSNLPKLLTLDNGDPFLVAANGIYLFTAPISLDYSNFNRSPLVVPTFYNMGWNSLKLPKIYELIGEETTIDLPIVLDKDRILKVSGNNIEFIPYQQTYANKTALSFKELPATAGNYNIGVANKNMAMISFNHPRNESKLNYLEINELSANSVNNNLDLLFQQIESDHSIKELWKWFITLALAFILIEVLIQKYLK</sequence>
<reference evidence="1" key="1">
    <citation type="journal article" date="2014" name="Int. J. Syst. Evol. Microbiol.">
        <title>Complete genome sequence of Corynebacterium casei LMG S-19264T (=DSM 44701T), isolated from a smear-ripened cheese.</title>
        <authorList>
            <consortium name="US DOE Joint Genome Institute (JGI-PGF)"/>
            <person name="Walter F."/>
            <person name="Albersmeier A."/>
            <person name="Kalinowski J."/>
            <person name="Ruckert C."/>
        </authorList>
    </citation>
    <scope>NUCLEOTIDE SEQUENCE</scope>
    <source>
        <strain evidence="1">KCTC 12113</strain>
    </source>
</reference>
<dbReference type="EMBL" id="BMWP01000004">
    <property type="protein sequence ID" value="GGW25934.1"/>
    <property type="molecule type" value="Genomic_DNA"/>
</dbReference>
<reference evidence="1" key="2">
    <citation type="submission" date="2020-09" db="EMBL/GenBank/DDBJ databases">
        <authorList>
            <person name="Sun Q."/>
            <person name="Kim S."/>
        </authorList>
    </citation>
    <scope>NUCLEOTIDE SEQUENCE</scope>
    <source>
        <strain evidence="1">KCTC 12113</strain>
    </source>
</reference>
<dbReference type="SUPFAM" id="SSF52317">
    <property type="entry name" value="Class I glutamine amidotransferase-like"/>
    <property type="match status" value="1"/>
</dbReference>
<organism evidence="1 2">
    <name type="scientific">Arenibacter certesii</name>
    <dbReference type="NCBI Taxonomy" id="228955"/>
    <lineage>
        <taxon>Bacteria</taxon>
        <taxon>Pseudomonadati</taxon>
        <taxon>Bacteroidota</taxon>
        <taxon>Flavobacteriia</taxon>
        <taxon>Flavobacteriales</taxon>
        <taxon>Flavobacteriaceae</taxon>
        <taxon>Arenibacter</taxon>
    </lineage>
</organism>
<dbReference type="Proteomes" id="UP000634668">
    <property type="component" value="Unassembled WGS sequence"/>
</dbReference>
<comment type="caution">
    <text evidence="1">The sequence shown here is derived from an EMBL/GenBank/DDBJ whole genome shotgun (WGS) entry which is preliminary data.</text>
</comment>
<evidence type="ECO:0000313" key="2">
    <source>
        <dbReference type="Proteomes" id="UP000634668"/>
    </source>
</evidence>
<keyword evidence="2" id="KW-1185">Reference proteome</keyword>
<evidence type="ECO:0000313" key="1">
    <source>
        <dbReference type="EMBL" id="GGW25934.1"/>
    </source>
</evidence>
<name>A0A918IPT9_9FLAO</name>
<gene>
    <name evidence="1" type="ORF">GCM10007383_08580</name>
</gene>
<protein>
    <submittedName>
        <fullName evidence="1">Membrane protein</fullName>
    </submittedName>
</protein>
<accession>A0A918IPT9</accession>
<dbReference type="AlphaFoldDB" id="A0A918IPT9"/>
<dbReference type="PANTHER" id="PTHR37464">
    <property type="entry name" value="BLL2463 PROTEIN"/>
    <property type="match status" value="1"/>
</dbReference>